<comment type="similarity">
    <text evidence="1 5">Belongs to the glycosyl hydrolase 43 family.</text>
</comment>
<dbReference type="InterPro" id="IPR006710">
    <property type="entry name" value="Glyco_hydro_43"/>
</dbReference>
<dbReference type="PANTHER" id="PTHR43817:SF1">
    <property type="entry name" value="HYDROLASE, FAMILY 43, PUTATIVE (AFU_ORTHOLOGUE AFUA_3G01660)-RELATED"/>
    <property type="match status" value="1"/>
</dbReference>
<evidence type="ECO:0000313" key="6">
    <source>
        <dbReference type="EMBL" id="OZG64448.1"/>
    </source>
</evidence>
<dbReference type="OrthoDB" id="177947at2"/>
<dbReference type="EMBL" id="MWWY01000022">
    <property type="protein sequence ID" value="OZG64448.1"/>
    <property type="molecule type" value="Genomic_DNA"/>
</dbReference>
<keyword evidence="4 5" id="KW-0326">Glycosidase</keyword>
<dbReference type="Pfam" id="PF04616">
    <property type="entry name" value="Glyco_hydro_43"/>
    <property type="match status" value="1"/>
</dbReference>
<evidence type="ECO:0000256" key="4">
    <source>
        <dbReference type="ARBA" id="ARBA00023295"/>
    </source>
</evidence>
<dbReference type="CDD" id="cd18818">
    <property type="entry name" value="GH43_GbtXyl43B-like"/>
    <property type="match status" value="1"/>
</dbReference>
<comment type="caution">
    <text evidence="6">The sequence shown here is derived from an EMBL/GenBank/DDBJ whole genome shotgun (WGS) entry which is preliminary data.</text>
</comment>
<sequence>MNYDNGDVFIRAYCAETVEGRYPAALANSVHFAWSENGRDFQPFHRNYGMLFIEGRITERNTIRSLGVADPQLVVLANGEYGVLACPVDNEPGQYEPVQGLQYWTTRDFIDFEDHGLIDAADVLAAGNDTVRVARTIFDRMRLHWDPIEHVSTRVPERITAACADDVAAVWATACYSDGSTARKRVQWDTSTVNFSVPGEYPVIGGIEDRRYPFPLAEGYGDPVIFPWKGKYYFLGTNDNLNDIGIYIREADTPEELFATDVEQHLILPYDESRGLMQTFWAPEFHVIGGEAYILFAVSGRQWAPQCHMMRLKSGQSLIDPDSWEDPVPVCRRDGGPLAPNAISLDMTYIESGSTGYMVWSYREHIGQPLDTGSMLYIATVDRHEPWRLTSEPVLLSRPLLGWENVAGTINNEGPNSFIADGTIYLTYSGGDACGYTYALGLLTAKVGDDLTDIGNWRKRNTPVLSFRSIDGVYGPGHNAFFVDSEGNLMISYHGETAIDSRLRCDGIHRVHCGVDGVPIFDLAPTRDLSPSLCMVSSTVSVR</sequence>
<organism evidence="6 7">
    <name type="scientific">Bifidobacterium hapali</name>
    <dbReference type="NCBI Taxonomy" id="1630172"/>
    <lineage>
        <taxon>Bacteria</taxon>
        <taxon>Bacillati</taxon>
        <taxon>Actinomycetota</taxon>
        <taxon>Actinomycetes</taxon>
        <taxon>Bifidobacteriales</taxon>
        <taxon>Bifidobacteriaceae</taxon>
        <taxon>Bifidobacterium</taxon>
    </lineage>
</organism>
<evidence type="ECO:0000256" key="5">
    <source>
        <dbReference type="RuleBase" id="RU361187"/>
    </source>
</evidence>
<protein>
    <submittedName>
        <fullName evidence="6">Alpha-N-arabinofuranosidase 2</fullName>
    </submittedName>
</protein>
<accession>A0A261FZ95</accession>
<dbReference type="Gene3D" id="2.115.10.20">
    <property type="entry name" value="Glycosyl hydrolase domain, family 43"/>
    <property type="match status" value="2"/>
</dbReference>
<dbReference type="PANTHER" id="PTHR43817">
    <property type="entry name" value="GLYCOSYL HYDROLASE"/>
    <property type="match status" value="1"/>
</dbReference>
<dbReference type="InterPro" id="IPR023296">
    <property type="entry name" value="Glyco_hydro_beta-prop_sf"/>
</dbReference>
<dbReference type="GO" id="GO:0004553">
    <property type="term" value="F:hydrolase activity, hydrolyzing O-glycosyl compounds"/>
    <property type="evidence" value="ECO:0007669"/>
    <property type="project" value="InterPro"/>
</dbReference>
<evidence type="ECO:0000313" key="7">
    <source>
        <dbReference type="Proteomes" id="UP000216074"/>
    </source>
</evidence>
<dbReference type="AlphaFoldDB" id="A0A261FZ95"/>
<proteinExistence type="inferred from homology"/>
<dbReference type="RefSeq" id="WP_094729726.1">
    <property type="nucleotide sequence ID" value="NZ_MWWY01000022.1"/>
</dbReference>
<dbReference type="GO" id="GO:0005975">
    <property type="term" value="P:carbohydrate metabolic process"/>
    <property type="evidence" value="ECO:0007669"/>
    <property type="project" value="InterPro"/>
</dbReference>
<evidence type="ECO:0000256" key="2">
    <source>
        <dbReference type="ARBA" id="ARBA00022729"/>
    </source>
</evidence>
<reference evidence="6 7" key="1">
    <citation type="journal article" date="2017" name="BMC Genomics">
        <title>Comparative genomic and phylogenomic analyses of the Bifidobacteriaceae family.</title>
        <authorList>
            <person name="Lugli G.A."/>
            <person name="Milani C."/>
            <person name="Turroni F."/>
            <person name="Duranti S."/>
            <person name="Mancabelli L."/>
            <person name="Mangifesta M."/>
            <person name="Ferrario C."/>
            <person name="Modesto M."/>
            <person name="Mattarelli P."/>
            <person name="Jiri K."/>
            <person name="van Sinderen D."/>
            <person name="Ventura M."/>
        </authorList>
    </citation>
    <scope>NUCLEOTIDE SEQUENCE [LARGE SCALE GENOMIC DNA]</scope>
    <source>
        <strain evidence="6 7">DSM 100202</strain>
    </source>
</reference>
<dbReference type="SUPFAM" id="SSF75005">
    <property type="entry name" value="Arabinanase/levansucrase/invertase"/>
    <property type="match status" value="1"/>
</dbReference>
<gene>
    <name evidence="6" type="ORF">BHAP_1095</name>
</gene>
<name>A0A261FZ95_9BIFI</name>
<evidence type="ECO:0000256" key="1">
    <source>
        <dbReference type="ARBA" id="ARBA00009865"/>
    </source>
</evidence>
<keyword evidence="7" id="KW-1185">Reference proteome</keyword>
<dbReference type="Proteomes" id="UP000216074">
    <property type="component" value="Unassembled WGS sequence"/>
</dbReference>
<keyword evidence="3 5" id="KW-0378">Hydrolase</keyword>
<evidence type="ECO:0000256" key="3">
    <source>
        <dbReference type="ARBA" id="ARBA00022801"/>
    </source>
</evidence>
<keyword evidence="2" id="KW-0732">Signal</keyword>